<evidence type="ECO:0000256" key="4">
    <source>
        <dbReference type="ARBA" id="ARBA00022862"/>
    </source>
</evidence>
<dbReference type="Gene3D" id="2.60.40.200">
    <property type="entry name" value="Superoxide dismutase, copper/zinc binding domain"/>
    <property type="match status" value="1"/>
</dbReference>
<dbReference type="PRINTS" id="PR00068">
    <property type="entry name" value="CUZNDISMTASE"/>
</dbReference>
<evidence type="ECO:0000256" key="9">
    <source>
        <dbReference type="RuleBase" id="RU000393"/>
    </source>
</evidence>
<reference evidence="12" key="1">
    <citation type="journal article" date="2023" name="Insect Mol. Biol.">
        <title>Genome sequencing provides insights into the evolution of gene families encoding plant cell wall-degrading enzymes in longhorned beetles.</title>
        <authorList>
            <person name="Shin N.R."/>
            <person name="Okamura Y."/>
            <person name="Kirsch R."/>
            <person name="Pauchet Y."/>
        </authorList>
    </citation>
    <scope>NUCLEOTIDE SEQUENCE</scope>
    <source>
        <strain evidence="12">AMC_N1</strain>
    </source>
</reference>
<accession>A0AAV8X886</accession>
<comment type="function">
    <text evidence="9">Destroys radicals which are normally produced within the cells and which are toxic to biological systems.</text>
</comment>
<evidence type="ECO:0000256" key="3">
    <source>
        <dbReference type="ARBA" id="ARBA00022833"/>
    </source>
</evidence>
<keyword evidence="2 9" id="KW-0479">Metal-binding</keyword>
<keyword evidence="7" id="KW-1015">Disulfide bond</keyword>
<evidence type="ECO:0000313" key="13">
    <source>
        <dbReference type="Proteomes" id="UP001162162"/>
    </source>
</evidence>
<dbReference type="InterPro" id="IPR001424">
    <property type="entry name" value="SOD_Cu_Zn_dom"/>
</dbReference>
<comment type="catalytic activity">
    <reaction evidence="8 9">
        <text>2 superoxide + 2 H(+) = H2O2 + O2</text>
        <dbReference type="Rhea" id="RHEA:20696"/>
        <dbReference type="ChEBI" id="CHEBI:15378"/>
        <dbReference type="ChEBI" id="CHEBI:15379"/>
        <dbReference type="ChEBI" id="CHEBI:16240"/>
        <dbReference type="ChEBI" id="CHEBI:18421"/>
        <dbReference type="EC" id="1.15.1.1"/>
    </reaction>
</comment>
<dbReference type="FunFam" id="2.60.40.200:FF:000003">
    <property type="entry name" value="Superoxide dismutase [Cu-Zn], chloroplastic"/>
    <property type="match status" value="1"/>
</dbReference>
<dbReference type="Pfam" id="PF00080">
    <property type="entry name" value="Sod_Cu"/>
    <property type="match status" value="1"/>
</dbReference>
<dbReference type="CDD" id="cd00305">
    <property type="entry name" value="Cu-Zn_Superoxide_Dismutase"/>
    <property type="match status" value="1"/>
</dbReference>
<keyword evidence="3 9" id="KW-0862">Zinc</keyword>
<keyword evidence="6 9" id="KW-0186">Copper</keyword>
<dbReference type="GO" id="GO:0004784">
    <property type="term" value="F:superoxide dismutase activity"/>
    <property type="evidence" value="ECO:0007669"/>
    <property type="project" value="UniProtKB-EC"/>
</dbReference>
<dbReference type="PROSITE" id="PS00332">
    <property type="entry name" value="SOD_CU_ZN_2"/>
    <property type="match status" value="1"/>
</dbReference>
<comment type="cofactor">
    <cofactor evidence="9">
        <name>Cu cation</name>
        <dbReference type="ChEBI" id="CHEBI:23378"/>
    </cofactor>
    <text evidence="9">Binds 1 copper ion per subunit.</text>
</comment>
<gene>
    <name evidence="12" type="ORF">NQ318_000835</name>
</gene>
<keyword evidence="13" id="KW-1185">Reference proteome</keyword>
<protein>
    <recommendedName>
        <fullName evidence="9">Superoxide dismutase [Cu-Zn]</fullName>
        <ecNumber evidence="9">1.15.1.1</ecNumber>
    </recommendedName>
</protein>
<keyword evidence="10" id="KW-0732">Signal</keyword>
<dbReference type="GO" id="GO:0005507">
    <property type="term" value="F:copper ion binding"/>
    <property type="evidence" value="ECO:0007669"/>
    <property type="project" value="InterPro"/>
</dbReference>
<evidence type="ECO:0000256" key="2">
    <source>
        <dbReference type="ARBA" id="ARBA00022723"/>
    </source>
</evidence>
<comment type="caution">
    <text evidence="12">The sequence shown here is derived from an EMBL/GenBank/DDBJ whole genome shotgun (WGS) entry which is preliminary data.</text>
</comment>
<feature type="domain" description="Superoxide dismutase copper/zinc binding" evidence="11">
    <location>
        <begin position="33"/>
        <end position="167"/>
    </location>
</feature>
<evidence type="ECO:0000313" key="12">
    <source>
        <dbReference type="EMBL" id="KAJ8935174.1"/>
    </source>
</evidence>
<dbReference type="Proteomes" id="UP001162162">
    <property type="component" value="Unassembled WGS sequence"/>
</dbReference>
<evidence type="ECO:0000256" key="1">
    <source>
        <dbReference type="ARBA" id="ARBA00010457"/>
    </source>
</evidence>
<dbReference type="SUPFAM" id="SSF49329">
    <property type="entry name" value="Cu,Zn superoxide dismutase-like"/>
    <property type="match status" value="1"/>
</dbReference>
<dbReference type="PANTHER" id="PTHR10003">
    <property type="entry name" value="SUPEROXIDE DISMUTASE CU-ZN -RELATED"/>
    <property type="match status" value="1"/>
</dbReference>
<keyword evidence="4" id="KW-0049">Antioxidant</keyword>
<dbReference type="InterPro" id="IPR018152">
    <property type="entry name" value="SOD_Cu/Zn_BS"/>
</dbReference>
<comment type="cofactor">
    <cofactor evidence="9">
        <name>Zn(2+)</name>
        <dbReference type="ChEBI" id="CHEBI:29105"/>
    </cofactor>
    <text evidence="9">Binds 1 zinc ion per subunit.</text>
</comment>
<evidence type="ECO:0000256" key="10">
    <source>
        <dbReference type="SAM" id="SignalP"/>
    </source>
</evidence>
<name>A0AAV8X886_9CUCU</name>
<evidence type="ECO:0000256" key="7">
    <source>
        <dbReference type="ARBA" id="ARBA00023157"/>
    </source>
</evidence>
<feature type="signal peptide" evidence="10">
    <location>
        <begin position="1"/>
        <end position="16"/>
    </location>
</feature>
<evidence type="ECO:0000256" key="8">
    <source>
        <dbReference type="ARBA" id="ARBA00049204"/>
    </source>
</evidence>
<comment type="similarity">
    <text evidence="1 9">Belongs to the Cu-Zn superoxide dismutase family.</text>
</comment>
<keyword evidence="5 9" id="KW-0560">Oxidoreductase</keyword>
<dbReference type="InterPro" id="IPR024134">
    <property type="entry name" value="SOD_Cu/Zn_/chaperone"/>
</dbReference>
<evidence type="ECO:0000259" key="11">
    <source>
        <dbReference type="Pfam" id="PF00080"/>
    </source>
</evidence>
<dbReference type="AlphaFoldDB" id="A0AAV8X886"/>
<dbReference type="EC" id="1.15.1.1" evidence="9"/>
<evidence type="ECO:0000256" key="6">
    <source>
        <dbReference type="ARBA" id="ARBA00023008"/>
    </source>
</evidence>
<organism evidence="12 13">
    <name type="scientific">Aromia moschata</name>
    <dbReference type="NCBI Taxonomy" id="1265417"/>
    <lineage>
        <taxon>Eukaryota</taxon>
        <taxon>Metazoa</taxon>
        <taxon>Ecdysozoa</taxon>
        <taxon>Arthropoda</taxon>
        <taxon>Hexapoda</taxon>
        <taxon>Insecta</taxon>
        <taxon>Pterygota</taxon>
        <taxon>Neoptera</taxon>
        <taxon>Endopterygota</taxon>
        <taxon>Coleoptera</taxon>
        <taxon>Polyphaga</taxon>
        <taxon>Cucujiformia</taxon>
        <taxon>Chrysomeloidea</taxon>
        <taxon>Cerambycidae</taxon>
        <taxon>Cerambycinae</taxon>
        <taxon>Callichromatini</taxon>
        <taxon>Aromia</taxon>
    </lineage>
</organism>
<proteinExistence type="inferred from homology"/>
<dbReference type="InterPro" id="IPR036423">
    <property type="entry name" value="SOD-like_Cu/Zn_dom_sf"/>
</dbReference>
<feature type="chain" id="PRO_5043462782" description="Superoxide dismutase [Cu-Zn]" evidence="10">
    <location>
        <begin position="17"/>
        <end position="173"/>
    </location>
</feature>
<sequence>MLTFAVLSTFLLYAFAEKSAVVNLSDPSGEYNVTGNIIFTQLDNGIVNITGTVTGLTPGNHGFHIHNLGNLEDGCTSTGAHFNPHNLTHGGPTDTIRHVGDLGNIVASNEGVSVINVTDNIIALEGLHNIIGRAVVVHALEDDLGRGGVPDSILTGNAGARASCGVIGILNDE</sequence>
<evidence type="ECO:0000256" key="5">
    <source>
        <dbReference type="ARBA" id="ARBA00023002"/>
    </source>
</evidence>
<dbReference type="EMBL" id="JAPWTK010000927">
    <property type="protein sequence ID" value="KAJ8935174.1"/>
    <property type="molecule type" value="Genomic_DNA"/>
</dbReference>